<evidence type="ECO:0000256" key="3">
    <source>
        <dbReference type="ARBA" id="ARBA00022989"/>
    </source>
</evidence>
<dbReference type="EMBL" id="JADIMQ010000128">
    <property type="protein sequence ID" value="MBO8449409.1"/>
    <property type="molecule type" value="Genomic_DNA"/>
</dbReference>
<feature type="transmembrane region" description="Helical" evidence="5">
    <location>
        <begin position="334"/>
        <end position="352"/>
    </location>
</feature>
<feature type="transmembrane region" description="Helical" evidence="5">
    <location>
        <begin position="265"/>
        <end position="284"/>
    </location>
</feature>
<dbReference type="Gene3D" id="1.25.40.10">
    <property type="entry name" value="Tetratricopeptide repeat domain"/>
    <property type="match status" value="1"/>
</dbReference>
<protein>
    <submittedName>
        <fullName evidence="7">O-antigen ligase family protein</fullName>
    </submittedName>
</protein>
<dbReference type="InterPro" id="IPR051533">
    <property type="entry name" value="WaaL-like"/>
</dbReference>
<keyword evidence="4 5" id="KW-0472">Membrane</keyword>
<feature type="domain" description="O-antigen ligase-related" evidence="6">
    <location>
        <begin position="128"/>
        <end position="272"/>
    </location>
</feature>
<dbReference type="Proteomes" id="UP000810252">
    <property type="component" value="Unassembled WGS sequence"/>
</dbReference>
<dbReference type="PANTHER" id="PTHR37422:SF13">
    <property type="entry name" value="LIPOPOLYSACCHARIDE BIOSYNTHESIS PROTEIN PA4999-RELATED"/>
    <property type="match status" value="1"/>
</dbReference>
<dbReference type="GO" id="GO:0016874">
    <property type="term" value="F:ligase activity"/>
    <property type="evidence" value="ECO:0007669"/>
    <property type="project" value="UniProtKB-KW"/>
</dbReference>
<reference evidence="7" key="2">
    <citation type="journal article" date="2021" name="PeerJ">
        <title>Extensive microbial diversity within the chicken gut microbiome revealed by metagenomics and culture.</title>
        <authorList>
            <person name="Gilroy R."/>
            <person name="Ravi A."/>
            <person name="Getino M."/>
            <person name="Pursley I."/>
            <person name="Horton D.L."/>
            <person name="Alikhan N.F."/>
            <person name="Baker D."/>
            <person name="Gharbi K."/>
            <person name="Hall N."/>
            <person name="Watson M."/>
            <person name="Adriaenssens E.M."/>
            <person name="Foster-Nyarko E."/>
            <person name="Jarju S."/>
            <person name="Secka A."/>
            <person name="Antonio M."/>
            <person name="Oren A."/>
            <person name="Chaudhuri R.R."/>
            <person name="La Ragione R."/>
            <person name="Hildebrand F."/>
            <person name="Pallen M.J."/>
        </authorList>
    </citation>
    <scope>NUCLEOTIDE SEQUENCE</scope>
    <source>
        <strain evidence="7">20514</strain>
    </source>
</reference>
<evidence type="ECO:0000313" key="8">
    <source>
        <dbReference type="Proteomes" id="UP000810252"/>
    </source>
</evidence>
<keyword evidence="7" id="KW-0436">Ligase</keyword>
<feature type="transmembrane region" description="Helical" evidence="5">
    <location>
        <begin position="291"/>
        <end position="322"/>
    </location>
</feature>
<evidence type="ECO:0000259" key="6">
    <source>
        <dbReference type="Pfam" id="PF04932"/>
    </source>
</evidence>
<dbReference type="GO" id="GO:0016020">
    <property type="term" value="C:membrane"/>
    <property type="evidence" value="ECO:0007669"/>
    <property type="project" value="UniProtKB-SubCell"/>
</dbReference>
<feature type="transmembrane region" description="Helical" evidence="5">
    <location>
        <begin position="171"/>
        <end position="190"/>
    </location>
</feature>
<dbReference type="InterPro" id="IPR011990">
    <property type="entry name" value="TPR-like_helical_dom_sf"/>
</dbReference>
<dbReference type="Pfam" id="PF04932">
    <property type="entry name" value="Wzy_C"/>
    <property type="match status" value="1"/>
</dbReference>
<evidence type="ECO:0000256" key="1">
    <source>
        <dbReference type="ARBA" id="ARBA00004141"/>
    </source>
</evidence>
<evidence type="ECO:0000313" key="7">
    <source>
        <dbReference type="EMBL" id="MBO8449409.1"/>
    </source>
</evidence>
<keyword evidence="2 5" id="KW-0812">Transmembrane</keyword>
<feature type="transmembrane region" description="Helical" evidence="5">
    <location>
        <begin position="53"/>
        <end position="74"/>
    </location>
</feature>
<keyword evidence="3 5" id="KW-1133">Transmembrane helix</keyword>
<feature type="transmembrane region" description="Helical" evidence="5">
    <location>
        <begin position="119"/>
        <end position="139"/>
    </location>
</feature>
<accession>A0A9D9EQI1</accession>
<feature type="transmembrane region" description="Helical" evidence="5">
    <location>
        <begin position="145"/>
        <end position="164"/>
    </location>
</feature>
<evidence type="ECO:0000256" key="2">
    <source>
        <dbReference type="ARBA" id="ARBA00022692"/>
    </source>
</evidence>
<evidence type="ECO:0000256" key="4">
    <source>
        <dbReference type="ARBA" id="ARBA00023136"/>
    </source>
</evidence>
<dbReference type="PANTHER" id="PTHR37422">
    <property type="entry name" value="TEICHURONIC ACID BIOSYNTHESIS PROTEIN TUAE"/>
    <property type="match status" value="1"/>
</dbReference>
<dbReference type="AlphaFoldDB" id="A0A9D9EQI1"/>
<organism evidence="7 8">
    <name type="scientific">Candidatus Cryptobacteroides merdigallinarum</name>
    <dbReference type="NCBI Taxonomy" id="2840770"/>
    <lineage>
        <taxon>Bacteria</taxon>
        <taxon>Pseudomonadati</taxon>
        <taxon>Bacteroidota</taxon>
        <taxon>Bacteroidia</taxon>
        <taxon>Bacteroidales</taxon>
        <taxon>Candidatus Cryptobacteroides</taxon>
    </lineage>
</organism>
<reference evidence="7" key="1">
    <citation type="submission" date="2020-10" db="EMBL/GenBank/DDBJ databases">
        <authorList>
            <person name="Gilroy R."/>
        </authorList>
    </citation>
    <scope>NUCLEOTIDE SEQUENCE</scope>
    <source>
        <strain evidence="7">20514</strain>
    </source>
</reference>
<comment type="caution">
    <text evidence="7">The sequence shown here is derived from an EMBL/GenBank/DDBJ whole genome shotgun (WGS) entry which is preliminary data.</text>
</comment>
<gene>
    <name evidence="7" type="ORF">IAC29_09095</name>
</gene>
<proteinExistence type="predicted"/>
<evidence type="ECO:0000256" key="5">
    <source>
        <dbReference type="SAM" id="Phobius"/>
    </source>
</evidence>
<sequence>MLLAGLLVMYCLSAVVNRQPVTDACLQDMLPYLLLYTVVRLAASLGRKYVLPMLFLSLCIWSCAESVSGLMQVLGRMPSGHFLFRLTGSFDNPGPYGGFIAMTAATATAFAVQHRHSGIRTLCIPVLTAVLGLMVLPATMSRAGWAAYASAVLVCILKETRAGFWLRKHKITTASLTVLLLVLSFGVFMMKKDSALGRLHIWNMETRAIAAAPLSGTGPGTFGGSYGKAQEAYFRSADRNEAVVKVAGCPEYAFNEYLKIGMETGIIGLMLAVSVTAVAITVLLKTGNVFGYGLLAAAVFGFFSYPMSVWQTTVLVVSLFAMAAGESGTERTGIAANAPAAAIVMALIILCLPRYKERQKDKEIWETAKYRASMEQYEDALEEYEGIYPAMRWNFRYLYDYGYALHKAGNYMESNGILYEGTTISSDPMFWNIIGKNHAAAGNYGKAAEALEKAHYMVPGRLYPLVLLMELQESQGRREEALETGREILGMEVNPKNRAMMKLRQNVEDKIGRME</sequence>
<comment type="subcellular location">
    <subcellularLocation>
        <location evidence="1">Membrane</location>
        <topology evidence="1">Multi-pass membrane protein</topology>
    </subcellularLocation>
</comment>
<feature type="transmembrane region" description="Helical" evidence="5">
    <location>
        <begin position="94"/>
        <end position="112"/>
    </location>
</feature>
<name>A0A9D9EQI1_9BACT</name>
<feature type="transmembrane region" description="Helical" evidence="5">
    <location>
        <begin position="29"/>
        <end position="46"/>
    </location>
</feature>
<dbReference type="InterPro" id="IPR007016">
    <property type="entry name" value="O-antigen_ligase-rel_domated"/>
</dbReference>
<dbReference type="SUPFAM" id="SSF48452">
    <property type="entry name" value="TPR-like"/>
    <property type="match status" value="1"/>
</dbReference>